<evidence type="ECO:0000313" key="3">
    <source>
        <dbReference type="Proteomes" id="UP000023152"/>
    </source>
</evidence>
<dbReference type="AlphaFoldDB" id="X6MI21"/>
<evidence type="ECO:0000256" key="1">
    <source>
        <dbReference type="SAM" id="MobiDB-lite"/>
    </source>
</evidence>
<dbReference type="Proteomes" id="UP000023152">
    <property type="component" value="Unassembled WGS sequence"/>
</dbReference>
<proteinExistence type="predicted"/>
<feature type="compositionally biased region" description="Basic and acidic residues" evidence="1">
    <location>
        <begin position="269"/>
        <end position="300"/>
    </location>
</feature>
<dbReference type="EMBL" id="ASPP01020474">
    <property type="protein sequence ID" value="ETO13658.1"/>
    <property type="molecule type" value="Genomic_DNA"/>
</dbReference>
<protein>
    <submittedName>
        <fullName evidence="2">Uncharacterized protein</fullName>
    </submittedName>
</protein>
<name>X6MI21_RETFI</name>
<organism evidence="2 3">
    <name type="scientific">Reticulomyxa filosa</name>
    <dbReference type="NCBI Taxonomy" id="46433"/>
    <lineage>
        <taxon>Eukaryota</taxon>
        <taxon>Sar</taxon>
        <taxon>Rhizaria</taxon>
        <taxon>Retaria</taxon>
        <taxon>Foraminifera</taxon>
        <taxon>Monothalamids</taxon>
        <taxon>Reticulomyxidae</taxon>
        <taxon>Reticulomyxa</taxon>
    </lineage>
</organism>
<keyword evidence="3" id="KW-1185">Reference proteome</keyword>
<evidence type="ECO:0000313" key="2">
    <source>
        <dbReference type="EMBL" id="ETO13658.1"/>
    </source>
</evidence>
<comment type="caution">
    <text evidence="2">The sequence shown here is derived from an EMBL/GenBank/DDBJ whole genome shotgun (WGS) entry which is preliminary data.</text>
</comment>
<reference evidence="2 3" key="1">
    <citation type="journal article" date="2013" name="Curr. Biol.">
        <title>The Genome of the Foraminiferan Reticulomyxa filosa.</title>
        <authorList>
            <person name="Glockner G."/>
            <person name="Hulsmann N."/>
            <person name="Schleicher M."/>
            <person name="Noegel A.A."/>
            <person name="Eichinger L."/>
            <person name="Gallinger C."/>
            <person name="Pawlowski J."/>
            <person name="Sierra R."/>
            <person name="Euteneuer U."/>
            <person name="Pillet L."/>
            <person name="Moustafa A."/>
            <person name="Platzer M."/>
            <person name="Groth M."/>
            <person name="Szafranski K."/>
            <person name="Schliwa M."/>
        </authorList>
    </citation>
    <scope>NUCLEOTIDE SEQUENCE [LARGE SCALE GENOMIC DNA]</scope>
</reference>
<feature type="region of interest" description="Disordered" evidence="1">
    <location>
        <begin position="269"/>
        <end position="310"/>
    </location>
</feature>
<accession>X6MI21</accession>
<sequence length="707" mass="81988">MSRLLKIVQRYIEKIGASIGALSIESTLILVHGIIHRFYLSFEARHKDGFVDLSMAGRRVFEKYLIDECIDPVIKNHEQCIREIRAQTVMDPETKFWGQRVEEDMKPESEDFKEFQEAYLPNVYLPFRVITLSEFRQFLKQDPLNERKYPVLWGILKTMDTLSGFSIFSVQYLPAMIQWMKLIHSRFNRRLTQEEVEERPNEFSVDYALRRREENKWGDLGKWNEAWQGFVQGWNHVASRVTTDVARAGERIGQNANDQVQANAKIVEEKKEEEQKQEEKKEEEKKDADELPEPKIKDGDANEAATGTGPNTGINEFKRYLIIADAFNQCENIPFQCIKGSGERGDILPKDVPLWPAIECGSDGPLATSKMIRLLLDHLVTVNNTCLSNCHQLPPADDQTPQSNTLGEIMLTHISNERDVVAIDESLFLQFDLFLILQIQECTSQKLEYGAKVPFSINLRLLESRLKQSYIVGRKFIHFTLNEVLFELAGQHDIRQLIVDINRKYSETTNKKKDYFRSVDEQSLKSLKIKIEQRAESGIGRAYDVVENKATDDNKQNSSKNSLMAYKISKQALEQVLIALRRQKTIPDGTYALGSYMENMLHLQQAEFEPFKRVKELHLEHCASLWKYLERLYLLSENTWHKIPKKLMTLYQLQKSHTRTYLTNRDFVVLFFQRAPIPETCMTELRSFVTKKAIDLMGSFLCNGNNS</sequence>
<gene>
    <name evidence="2" type="ORF">RFI_23710</name>
</gene>